<name>A0A367IIU5_RHIST</name>
<protein>
    <submittedName>
        <fullName evidence="2">Uncharacterized protein</fullName>
    </submittedName>
</protein>
<sequence>MSIASMHSKLTRTLSFKSDVSIQQLVQQQRHVLQELEAQKAHFQSQIHQLTEQHNKTQDKIHQRQNDMTLLEANYQTHLRSVRSSDDDPASIATKIGQLRQHIHTLASQLVPFAEPNITAEKLSTLWLNLGRSIQQLGNPLPEHRLLMLVEKFMMDVLVQNLNIHLFPGLTCNQAFVELQQWFDEHDSVYFSTRLRQELSMLVVQHKDKDGGDIQEAWQKSIDRNWSHLYRGLQKAFPTYLCKTSQEDEKARKAAQHYSQQLRELVEEAIELGSVIKGQEVAITAVDVREGNQLFDSQLMEDEDGQTSGTIAFCISPPFVVKIMNTYKPLVKGRVLCFQ</sequence>
<reference evidence="2 3" key="1">
    <citation type="journal article" date="2018" name="G3 (Bethesda)">
        <title>Phylogenetic and Phylogenomic Definition of Rhizopus Species.</title>
        <authorList>
            <person name="Gryganskyi A.P."/>
            <person name="Golan J."/>
            <person name="Dolatabadi S."/>
            <person name="Mondo S."/>
            <person name="Robb S."/>
            <person name="Idnurm A."/>
            <person name="Muszewska A."/>
            <person name="Steczkiewicz K."/>
            <person name="Masonjones S."/>
            <person name="Liao H.L."/>
            <person name="Gajdeczka M.T."/>
            <person name="Anike F."/>
            <person name="Vuek A."/>
            <person name="Anishchenko I.M."/>
            <person name="Voigt K."/>
            <person name="de Hoog G.S."/>
            <person name="Smith M.E."/>
            <person name="Heitman J."/>
            <person name="Vilgalys R."/>
            <person name="Stajich J.E."/>
        </authorList>
    </citation>
    <scope>NUCLEOTIDE SEQUENCE [LARGE SCALE GENOMIC DNA]</scope>
    <source>
        <strain evidence="2 3">LSU 92-RS-03</strain>
    </source>
</reference>
<evidence type="ECO:0000313" key="3">
    <source>
        <dbReference type="Proteomes" id="UP000253551"/>
    </source>
</evidence>
<gene>
    <name evidence="2" type="ORF">CU098_002420</name>
</gene>
<dbReference type="OrthoDB" id="2368002at2759"/>
<dbReference type="EMBL" id="PJQM01007922">
    <property type="protein sequence ID" value="RCH77588.1"/>
    <property type="molecule type" value="Genomic_DNA"/>
</dbReference>
<keyword evidence="1" id="KW-0175">Coiled coil</keyword>
<proteinExistence type="predicted"/>
<feature type="coiled-coil region" evidence="1">
    <location>
        <begin position="26"/>
        <end position="67"/>
    </location>
</feature>
<accession>A0A367IIU5</accession>
<keyword evidence="3" id="KW-1185">Reference proteome</keyword>
<comment type="caution">
    <text evidence="2">The sequence shown here is derived from an EMBL/GenBank/DDBJ whole genome shotgun (WGS) entry which is preliminary data.</text>
</comment>
<dbReference type="Proteomes" id="UP000253551">
    <property type="component" value="Unassembled WGS sequence"/>
</dbReference>
<dbReference type="STRING" id="4846.A0A367IIU5"/>
<dbReference type="AlphaFoldDB" id="A0A367IIU5"/>
<organism evidence="2 3">
    <name type="scientific">Rhizopus stolonifer</name>
    <name type="common">Rhizopus nigricans</name>
    <dbReference type="NCBI Taxonomy" id="4846"/>
    <lineage>
        <taxon>Eukaryota</taxon>
        <taxon>Fungi</taxon>
        <taxon>Fungi incertae sedis</taxon>
        <taxon>Mucoromycota</taxon>
        <taxon>Mucoromycotina</taxon>
        <taxon>Mucoromycetes</taxon>
        <taxon>Mucorales</taxon>
        <taxon>Mucorineae</taxon>
        <taxon>Rhizopodaceae</taxon>
        <taxon>Rhizopus</taxon>
    </lineage>
</organism>
<evidence type="ECO:0000256" key="1">
    <source>
        <dbReference type="SAM" id="Coils"/>
    </source>
</evidence>
<evidence type="ECO:0000313" key="2">
    <source>
        <dbReference type="EMBL" id="RCH77588.1"/>
    </source>
</evidence>